<proteinExistence type="predicted"/>
<feature type="binding site" evidence="7">
    <location>
        <position position="156"/>
    </location>
    <ligand>
        <name>Mg(2+)</name>
        <dbReference type="ChEBI" id="CHEBI:18420"/>
    </ligand>
</feature>
<evidence type="ECO:0000256" key="6">
    <source>
        <dbReference type="ARBA" id="ARBA00023136"/>
    </source>
</evidence>
<evidence type="ECO:0000313" key="10">
    <source>
        <dbReference type="Proteomes" id="UP000242637"/>
    </source>
</evidence>
<feature type="transmembrane region" description="Helical" evidence="8">
    <location>
        <begin position="48"/>
        <end position="67"/>
    </location>
</feature>
<dbReference type="InterPro" id="IPR018480">
    <property type="entry name" value="PNAcMuramoyl-5peptid_Trfase_CS"/>
</dbReference>
<dbReference type="KEGG" id="dco:SAMEA4475696_0947"/>
<dbReference type="PROSITE" id="PS01348">
    <property type="entry name" value="MRAY_2"/>
    <property type="match status" value="1"/>
</dbReference>
<feature type="binding site" evidence="7">
    <location>
        <position position="224"/>
    </location>
    <ligand>
        <name>Mg(2+)</name>
        <dbReference type="ChEBI" id="CHEBI:18420"/>
    </ligand>
</feature>
<dbReference type="PANTHER" id="PTHR22926">
    <property type="entry name" value="PHOSPHO-N-ACETYLMURAMOYL-PENTAPEPTIDE-TRANSFERASE"/>
    <property type="match status" value="1"/>
</dbReference>
<sequence>MREYFFIATLAAACTFVITPLIRRLAVRVGAVTAVRARDVHSQPIPRLGGVGICLGFLAAVLVARQLPHLSQIFDSTEILGICAGGVLAAAVGAIDDIVELDALTKLAGQAIAAGVMAWFGVQLLSIPLFGVTVLPSPVLIGLTVFIALVAMNAVNFIDGLDGLAAGIVAIAAFAFFIYAYQLSYTYDPPNVISTGTFVCAAISGSCIGFLPHNFHQAKLFMGDSGALFLGLMLSAAMISMIGNIDPTAHVTQNDEIVLYLPLIVPVAVLGIPLLDMFMAVVRRVRRGQSPFQADAQHLQHRMLRIGHSHRHAVLLLYLWAAIVAFGVVSFSFVDGLVPLAGIMLLAAVALVLTLNVGDRLRMRRSRLRLSKTREAE</sequence>
<dbReference type="GO" id="GO:0046872">
    <property type="term" value="F:metal ion binding"/>
    <property type="evidence" value="ECO:0007669"/>
    <property type="project" value="UniProtKB-KW"/>
</dbReference>
<keyword evidence="4 8" id="KW-0812">Transmembrane</keyword>
<dbReference type="GeneID" id="63459192"/>
<keyword evidence="3 9" id="KW-0808">Transferase</keyword>
<evidence type="ECO:0000256" key="7">
    <source>
        <dbReference type="PIRSR" id="PIRSR600715-1"/>
    </source>
</evidence>
<dbReference type="CDD" id="cd06853">
    <property type="entry name" value="GT_WecA_like"/>
    <property type="match status" value="1"/>
</dbReference>
<evidence type="ECO:0000256" key="5">
    <source>
        <dbReference type="ARBA" id="ARBA00022989"/>
    </source>
</evidence>
<dbReference type="GO" id="GO:0044038">
    <property type="term" value="P:cell wall macromolecule biosynthetic process"/>
    <property type="evidence" value="ECO:0007669"/>
    <property type="project" value="TreeGrafter"/>
</dbReference>
<dbReference type="RefSeq" id="WP_028327099.1">
    <property type="nucleotide sequence ID" value="NZ_JAAFNI010000001.1"/>
</dbReference>
<keyword evidence="7" id="KW-0460">Magnesium</keyword>
<feature type="transmembrane region" description="Helical" evidence="8">
    <location>
        <begin position="79"/>
        <end position="99"/>
    </location>
</feature>
<dbReference type="OrthoDB" id="9783652at2"/>
<dbReference type="GO" id="GO:0009103">
    <property type="term" value="P:lipopolysaccharide biosynthetic process"/>
    <property type="evidence" value="ECO:0007669"/>
    <property type="project" value="TreeGrafter"/>
</dbReference>
<evidence type="ECO:0000256" key="2">
    <source>
        <dbReference type="ARBA" id="ARBA00022475"/>
    </source>
</evidence>
<comment type="subcellular location">
    <subcellularLocation>
        <location evidence="1">Cell membrane</location>
        <topology evidence="1">Multi-pass membrane protein</topology>
    </subcellularLocation>
</comment>
<keyword evidence="2" id="KW-1003">Cell membrane</keyword>
<name>A0A239VDI8_9MICO</name>
<dbReference type="PANTHER" id="PTHR22926:SF3">
    <property type="entry name" value="UNDECAPRENYL-PHOSPHATE ALPHA-N-ACETYLGLUCOSAMINYL 1-PHOSPHATE TRANSFERASE"/>
    <property type="match status" value="1"/>
</dbReference>
<feature type="transmembrane region" description="Helical" evidence="8">
    <location>
        <begin position="164"/>
        <end position="181"/>
    </location>
</feature>
<keyword evidence="10" id="KW-1185">Reference proteome</keyword>
<feature type="transmembrane region" description="Helical" evidence="8">
    <location>
        <begin position="227"/>
        <end position="245"/>
    </location>
</feature>
<dbReference type="Pfam" id="PF00953">
    <property type="entry name" value="Glycos_transf_4"/>
    <property type="match status" value="1"/>
</dbReference>
<protein>
    <submittedName>
        <fullName evidence="9">Undecaprenyl-phosphate alpha-N-acetylglucosaminyl 1-phosphate transferase</fullName>
        <ecNumber evidence="9">2.7.8.33</ecNumber>
    </submittedName>
</protein>
<accession>A0A239VDI8</accession>
<feature type="transmembrane region" description="Helical" evidence="8">
    <location>
        <begin position="313"/>
        <end position="334"/>
    </location>
</feature>
<feature type="transmembrane region" description="Helical" evidence="8">
    <location>
        <begin position="111"/>
        <end position="133"/>
    </location>
</feature>
<dbReference type="InterPro" id="IPR000715">
    <property type="entry name" value="Glycosyl_transferase_4"/>
</dbReference>
<evidence type="ECO:0000256" key="1">
    <source>
        <dbReference type="ARBA" id="ARBA00004651"/>
    </source>
</evidence>
<feature type="transmembrane region" description="Helical" evidence="8">
    <location>
        <begin position="193"/>
        <end position="215"/>
    </location>
</feature>
<feature type="transmembrane region" description="Helical" evidence="8">
    <location>
        <begin position="257"/>
        <end position="282"/>
    </location>
</feature>
<feature type="transmembrane region" description="Helical" evidence="8">
    <location>
        <begin position="139"/>
        <end position="157"/>
    </location>
</feature>
<dbReference type="Proteomes" id="UP000242637">
    <property type="component" value="Chromosome 1"/>
</dbReference>
<reference evidence="9 10" key="1">
    <citation type="submission" date="2017-06" db="EMBL/GenBank/DDBJ databases">
        <authorList>
            <consortium name="Pathogen Informatics"/>
        </authorList>
    </citation>
    <scope>NUCLEOTIDE SEQUENCE [LARGE SCALE GENOMIC DNA]</scope>
    <source>
        <strain evidence="9 10">NCTC13039</strain>
    </source>
</reference>
<dbReference type="GO" id="GO:0005886">
    <property type="term" value="C:plasma membrane"/>
    <property type="evidence" value="ECO:0007669"/>
    <property type="project" value="UniProtKB-SubCell"/>
</dbReference>
<keyword evidence="6 8" id="KW-0472">Membrane</keyword>
<evidence type="ECO:0000256" key="8">
    <source>
        <dbReference type="SAM" id="Phobius"/>
    </source>
</evidence>
<dbReference type="GO" id="GO:0036380">
    <property type="term" value="F:UDP-N-acetylglucosamine-undecaprenyl-phosphate N-acetylglucosaminephosphotransferase activity"/>
    <property type="evidence" value="ECO:0007669"/>
    <property type="project" value="UniProtKB-EC"/>
</dbReference>
<organism evidence="9 10">
    <name type="scientific">Dermatophilus congolensis</name>
    <dbReference type="NCBI Taxonomy" id="1863"/>
    <lineage>
        <taxon>Bacteria</taxon>
        <taxon>Bacillati</taxon>
        <taxon>Actinomycetota</taxon>
        <taxon>Actinomycetes</taxon>
        <taxon>Micrococcales</taxon>
        <taxon>Dermatophilaceae</taxon>
        <taxon>Dermatophilus</taxon>
    </lineage>
</organism>
<keyword evidence="5 8" id="KW-1133">Transmembrane helix</keyword>
<dbReference type="EMBL" id="LT906453">
    <property type="protein sequence ID" value="SNV20222.1"/>
    <property type="molecule type" value="Genomic_DNA"/>
</dbReference>
<evidence type="ECO:0000256" key="4">
    <source>
        <dbReference type="ARBA" id="ARBA00022692"/>
    </source>
</evidence>
<feature type="transmembrane region" description="Helical" evidence="8">
    <location>
        <begin position="340"/>
        <end position="358"/>
    </location>
</feature>
<evidence type="ECO:0000313" key="9">
    <source>
        <dbReference type="EMBL" id="SNV20222.1"/>
    </source>
</evidence>
<dbReference type="STRING" id="1121387.GCA_000429885_01140"/>
<dbReference type="AlphaFoldDB" id="A0A239VDI8"/>
<dbReference type="EC" id="2.7.8.33" evidence="9"/>
<evidence type="ECO:0000256" key="3">
    <source>
        <dbReference type="ARBA" id="ARBA00022679"/>
    </source>
</evidence>
<keyword evidence="7" id="KW-0479">Metal-binding</keyword>
<comment type="cofactor">
    <cofactor evidence="7">
        <name>Mg(2+)</name>
        <dbReference type="ChEBI" id="CHEBI:18420"/>
    </cofactor>
</comment>
<feature type="transmembrane region" description="Helical" evidence="8">
    <location>
        <begin position="6"/>
        <end position="27"/>
    </location>
</feature>
<dbReference type="GO" id="GO:0071555">
    <property type="term" value="P:cell wall organization"/>
    <property type="evidence" value="ECO:0007669"/>
    <property type="project" value="TreeGrafter"/>
</dbReference>
<gene>
    <name evidence="9" type="primary">wecA</name>
    <name evidence="9" type="ORF">SAMEA4475696_00947</name>
</gene>